<feature type="domain" description="Integrase catalytic" evidence="2">
    <location>
        <begin position="136"/>
        <end position="313"/>
    </location>
</feature>
<dbReference type="Proteomes" id="UP000183954">
    <property type="component" value="Unassembled WGS sequence"/>
</dbReference>
<evidence type="ECO:0000313" key="4">
    <source>
        <dbReference type="Proteomes" id="UP000183954"/>
    </source>
</evidence>
<dbReference type="SUPFAM" id="SSF46689">
    <property type="entry name" value="Homeodomain-like"/>
    <property type="match status" value="1"/>
</dbReference>
<dbReference type="Gene3D" id="1.10.10.60">
    <property type="entry name" value="Homeodomain-like"/>
    <property type="match status" value="1"/>
</dbReference>
<reference evidence="4" key="1">
    <citation type="submission" date="2016-11" db="EMBL/GenBank/DDBJ databases">
        <authorList>
            <person name="Varghese N."/>
            <person name="Submissions S."/>
        </authorList>
    </citation>
    <scope>NUCLEOTIDE SEQUENCE [LARGE SCALE GENOMIC DNA]</scope>
    <source>
        <strain evidence="4">DSM 15449</strain>
    </source>
</reference>
<dbReference type="GO" id="GO:0015074">
    <property type="term" value="P:DNA integration"/>
    <property type="evidence" value="ECO:0007669"/>
    <property type="project" value="InterPro"/>
</dbReference>
<dbReference type="InterPro" id="IPR054353">
    <property type="entry name" value="IstA-like_C"/>
</dbReference>
<dbReference type="InterPro" id="IPR001584">
    <property type="entry name" value="Integrase_cat-core"/>
</dbReference>
<organism evidence="3 4">
    <name type="scientific">Desulfosporosinus lacus DSM 15449</name>
    <dbReference type="NCBI Taxonomy" id="1121420"/>
    <lineage>
        <taxon>Bacteria</taxon>
        <taxon>Bacillati</taxon>
        <taxon>Bacillota</taxon>
        <taxon>Clostridia</taxon>
        <taxon>Eubacteriales</taxon>
        <taxon>Desulfitobacteriaceae</taxon>
        <taxon>Desulfosporosinus</taxon>
    </lineage>
</organism>
<feature type="non-terminal residue" evidence="3">
    <location>
        <position position="1"/>
    </location>
</feature>
<dbReference type="NCBIfam" id="NF033546">
    <property type="entry name" value="transpos_IS21"/>
    <property type="match status" value="1"/>
</dbReference>
<dbReference type="CDD" id="cd00093">
    <property type="entry name" value="HTH_XRE"/>
    <property type="match status" value="1"/>
</dbReference>
<dbReference type="PROSITE" id="PS50943">
    <property type="entry name" value="HTH_CROC1"/>
    <property type="match status" value="1"/>
</dbReference>
<name>A0A1M6HJW5_9FIRM</name>
<evidence type="ECO:0000259" key="2">
    <source>
        <dbReference type="PROSITE" id="PS50994"/>
    </source>
</evidence>
<evidence type="ECO:0000313" key="3">
    <source>
        <dbReference type="EMBL" id="SHJ22461.1"/>
    </source>
</evidence>
<gene>
    <name evidence="3" type="ORF">SAMN02746098_05360</name>
</gene>
<dbReference type="InterPro" id="IPR009057">
    <property type="entry name" value="Homeodomain-like_sf"/>
</dbReference>
<proteinExistence type="predicted"/>
<dbReference type="Pfam" id="PF22483">
    <property type="entry name" value="Mu-transpos_C_2"/>
    <property type="match status" value="1"/>
</dbReference>
<keyword evidence="4" id="KW-1185">Reference proteome</keyword>
<dbReference type="STRING" id="1121420.SAMN02746098_05360"/>
<sequence length="500" mass="57450">ISKKLTYRGERVSIEVDVYKKIRYLHEHEGKSQRDIAKLLGISRNTVKKYCEGSLVPWERQGISGRQRYVVTDEVMEFIKTCLATDEAENIKKQKHTAKRIYDRLVDEADFMGGESTIREIVANLKDKQAKVFVPLSYDPGEAIQIDWGEATAYISGKKVKLNLFCMRECYSADMFCKAFYRQNEESFLEAQITGFDYFEGAPKRMIFDNAKVAVKEGFGIHAKVQDRYQALAAHYAFQCDFCNIAAGHEKGLVEGLVGWVRRNILVPIPRVETLDELNAEILRRCLKYRGHKITGRDQTVGEMALTTRVRLTMLPRYRFDPSKSITQRVSDFSTVRFDYNHYSVPVKYADKEISVKGYGNEVVMIYRNTEIARYPRCYERGQTKYRLEHYIDLIEKRPRSVFNAKPVKSNLSTQLLEAGRRLSGPREMVKLLRLCVDYGENKVLTAIGSLNNPELSVELIRAVLTPVDTPERLPSKLDIKVLTPQIDKYNALMNRGAAV</sequence>
<dbReference type="PANTHER" id="PTHR35004:SF7">
    <property type="entry name" value="INTEGRASE PROTEIN"/>
    <property type="match status" value="1"/>
</dbReference>
<evidence type="ECO:0000259" key="1">
    <source>
        <dbReference type="PROSITE" id="PS50943"/>
    </source>
</evidence>
<accession>A0A1M6HJW5</accession>
<dbReference type="EMBL" id="FQXJ01000051">
    <property type="protein sequence ID" value="SHJ22461.1"/>
    <property type="molecule type" value="Genomic_DNA"/>
</dbReference>
<dbReference type="PANTHER" id="PTHR35004">
    <property type="entry name" value="TRANSPOSASE RV3428C-RELATED"/>
    <property type="match status" value="1"/>
</dbReference>
<dbReference type="InterPro" id="IPR001387">
    <property type="entry name" value="Cro/C1-type_HTH"/>
</dbReference>
<dbReference type="PROSITE" id="PS50994">
    <property type="entry name" value="INTEGRASE"/>
    <property type="match status" value="1"/>
</dbReference>
<protein>
    <submittedName>
        <fullName evidence="3">Transposase</fullName>
    </submittedName>
</protein>
<dbReference type="AlphaFoldDB" id="A0A1M6HJW5"/>
<feature type="domain" description="HTH cro/C1-type" evidence="1">
    <location>
        <begin position="22"/>
        <end position="50"/>
    </location>
</feature>